<evidence type="ECO:0000256" key="5">
    <source>
        <dbReference type="ARBA" id="ARBA00022989"/>
    </source>
</evidence>
<dbReference type="InterPro" id="IPR040241">
    <property type="entry name" value="TRP_Flc/Pkd2-like"/>
</dbReference>
<feature type="transmembrane region" description="Helical" evidence="8">
    <location>
        <begin position="340"/>
        <end position="365"/>
    </location>
</feature>
<dbReference type="OrthoDB" id="5212126at2759"/>
<protein>
    <recommendedName>
        <fullName evidence="10">ML-like domain-containing protein</fullName>
    </recommendedName>
</protein>
<dbReference type="GeneID" id="14492710"/>
<dbReference type="FunCoup" id="I2GV61">
    <property type="interactions" value="93"/>
</dbReference>
<accession>I2GV61</accession>
<dbReference type="AlphaFoldDB" id="I2GV61"/>
<feature type="transmembrane region" description="Helical" evidence="8">
    <location>
        <begin position="479"/>
        <end position="499"/>
    </location>
</feature>
<comment type="similarity">
    <text evidence="2">Belongs to the transient receptor potential (TRP) ion channel family.</text>
</comment>
<dbReference type="GO" id="GO:0016020">
    <property type="term" value="C:membrane"/>
    <property type="evidence" value="ECO:0007669"/>
    <property type="project" value="UniProtKB-SubCell"/>
</dbReference>
<dbReference type="Pfam" id="PF06011">
    <property type="entry name" value="TRP"/>
    <property type="match status" value="1"/>
</dbReference>
<dbReference type="InterPro" id="IPR032800">
    <property type="entry name" value="TRP_N"/>
</dbReference>
<evidence type="ECO:0000256" key="1">
    <source>
        <dbReference type="ARBA" id="ARBA00004141"/>
    </source>
</evidence>
<feature type="compositionally biased region" description="Basic and acidic residues" evidence="7">
    <location>
        <begin position="735"/>
        <end position="758"/>
    </location>
</feature>
<dbReference type="SMART" id="SM01320">
    <property type="entry name" value="TRP_N"/>
    <property type="match status" value="1"/>
</dbReference>
<dbReference type="KEGG" id="tbl:TBLA_0A02120"/>
<keyword evidence="6 8" id="KW-0472">Membrane</keyword>
<dbReference type="PANTHER" id="PTHR31145:SF4">
    <property type="entry name" value="FLAVIN CARRIER PROTEIN 1-RELATED"/>
    <property type="match status" value="1"/>
</dbReference>
<dbReference type="GO" id="GO:0009272">
    <property type="term" value="P:fungal-type cell wall biogenesis"/>
    <property type="evidence" value="ECO:0007669"/>
    <property type="project" value="TreeGrafter"/>
</dbReference>
<gene>
    <name evidence="11" type="primary">TBLA0A02120</name>
    <name evidence="11" type="ORF">TBLA_0A02120</name>
</gene>
<proteinExistence type="inferred from homology"/>
<keyword evidence="3 8" id="KW-0812">Transmembrane</keyword>
<name>I2GV61_HENB6</name>
<keyword evidence="12" id="KW-1185">Reference proteome</keyword>
<feature type="transmembrane region" description="Helical" evidence="8">
    <location>
        <begin position="569"/>
        <end position="595"/>
    </location>
</feature>
<dbReference type="eggNOG" id="ENOG502QSVZ">
    <property type="taxonomic scope" value="Eukaryota"/>
</dbReference>
<evidence type="ECO:0000256" key="2">
    <source>
        <dbReference type="ARBA" id="ARBA00010642"/>
    </source>
</evidence>
<dbReference type="GO" id="GO:0055085">
    <property type="term" value="P:transmembrane transport"/>
    <property type="evidence" value="ECO:0007669"/>
    <property type="project" value="TreeGrafter"/>
</dbReference>
<dbReference type="Proteomes" id="UP000002866">
    <property type="component" value="Chromosome 1"/>
</dbReference>
<feature type="chain" id="PRO_5003658822" description="ML-like domain-containing protein" evidence="9">
    <location>
        <begin position="24"/>
        <end position="837"/>
    </location>
</feature>
<dbReference type="InParanoid" id="I2GV61"/>
<feature type="compositionally biased region" description="Low complexity" evidence="7">
    <location>
        <begin position="707"/>
        <end position="729"/>
    </location>
</feature>
<dbReference type="STRING" id="1071380.I2GV61"/>
<dbReference type="Pfam" id="PF14558">
    <property type="entry name" value="TRP_N"/>
    <property type="match status" value="1"/>
</dbReference>
<dbReference type="OMA" id="SIMGWVF"/>
<reference evidence="11 12" key="1">
    <citation type="journal article" date="2011" name="Proc. Natl. Acad. Sci. U.S.A.">
        <title>Evolutionary erosion of yeast sex chromosomes by mating-type switching accidents.</title>
        <authorList>
            <person name="Gordon J.L."/>
            <person name="Armisen D."/>
            <person name="Proux-Wera E."/>
            <person name="Oheigeartaigh S.S."/>
            <person name="Byrne K.P."/>
            <person name="Wolfe K.H."/>
        </authorList>
    </citation>
    <scope>NUCLEOTIDE SEQUENCE [LARGE SCALE GENOMIC DNA]</scope>
    <source>
        <strain evidence="12">ATCC 34711 / CBS 6284 / DSM 70876 / NBRC 10599 / NRRL Y-10934 / UCD 77-7</strain>
    </source>
</reference>
<evidence type="ECO:0000313" key="12">
    <source>
        <dbReference type="Proteomes" id="UP000002866"/>
    </source>
</evidence>
<feature type="transmembrane region" description="Helical" evidence="8">
    <location>
        <begin position="390"/>
        <end position="409"/>
    </location>
</feature>
<dbReference type="EMBL" id="HE806316">
    <property type="protein sequence ID" value="CCH58013.1"/>
    <property type="molecule type" value="Genomic_DNA"/>
</dbReference>
<keyword evidence="5 8" id="KW-1133">Transmembrane helix</keyword>
<sequence length="837" mass="95478">MKLISNFILSLAFLFIWVPFTHAKSTLFATSLVTCMKDSKLYANSFDVTFNPKDRSLHYDLTMTSEIDDYITALVEVYAYGFKFITKEIDLCSIGWKQFCPLHSGDVEIDSVEYIEKKYTDMIPGIAYQVPDIDAYARLRLYNNDSDYLACIEVFVSNGKTVSQIGVKWATAIVAGLGLLLSACLSTFGNSAAASHVSANTMSLFLYFQSVAVVSMQHVRHLPPIASAWAENMAWSMGLIRIHFMQKIFRWYVEATGGTPTLNLTSTITAVLTQRKRKRLVQLSNFIKRNVKLFKIDSYLKKRNFGDTLYGNDSVLIYRGIRRMAYSMNIEDTSVVCTGFTFFVLCGYVLAGFIIVSKACIELAVKQKWINQYRFLTFRQNWRSVLKGSLLRYIYIGFTQLTILSFWEFTERDSAAVIVIACLFLVMAIGLMLWSAYRTTYFARKSIEIHNNPAALLYGDNKVLNKYGFFYTMFNASHYWWNIVLLSYIAVKALFIGFSQASGQTQSLACWLLDVAYWIALIMYKPYLDKPTNIVNIFISTITVVNSFLFLFFSGLFNQNYASAAIMGWVFFIMNAAASFILLMMIIGFTVLMVFSKNPDVRFRPAKDDRTSFQRYSKMENTGVSKNVANELFALGEVAKDHQENWEDELYEQSSSSKSEPKNIFASSDDEVNEKQSDVDQSQTTNYREKDTTMENTIYYGDEENDSNVSETNSNSNSNPNRNMYNIMNFSSSRDMLDDKQHPGHVRQESTSRNKLIGEYDDDDDQSFGFERPINFNDNNSSIIRDKNRLSMNTTSTDSPSGMPPREFSMDSMAQAVANGNNDAYTKRADILNNDFI</sequence>
<evidence type="ECO:0000313" key="11">
    <source>
        <dbReference type="EMBL" id="CCH58013.1"/>
    </source>
</evidence>
<organism evidence="11 12">
    <name type="scientific">Henningerozyma blattae (strain ATCC 34711 / CBS 6284 / DSM 70876 / NBRC 10599 / NRRL Y-10934 / UCD 77-7)</name>
    <name type="common">Yeast</name>
    <name type="synonym">Tetrapisispora blattae</name>
    <dbReference type="NCBI Taxonomy" id="1071380"/>
    <lineage>
        <taxon>Eukaryota</taxon>
        <taxon>Fungi</taxon>
        <taxon>Dikarya</taxon>
        <taxon>Ascomycota</taxon>
        <taxon>Saccharomycotina</taxon>
        <taxon>Saccharomycetes</taxon>
        <taxon>Saccharomycetales</taxon>
        <taxon>Saccharomycetaceae</taxon>
        <taxon>Henningerozyma</taxon>
    </lineage>
</organism>
<feature type="transmembrane region" description="Helical" evidence="8">
    <location>
        <begin position="415"/>
        <end position="437"/>
    </location>
</feature>
<feature type="signal peptide" evidence="9">
    <location>
        <begin position="1"/>
        <end position="23"/>
    </location>
</feature>
<evidence type="ECO:0000256" key="4">
    <source>
        <dbReference type="ARBA" id="ARBA00022729"/>
    </source>
</evidence>
<feature type="domain" description="ML-like" evidence="10">
    <location>
        <begin position="25"/>
        <end position="163"/>
    </location>
</feature>
<feature type="transmembrane region" description="Helical" evidence="8">
    <location>
        <begin position="536"/>
        <end position="557"/>
    </location>
</feature>
<keyword evidence="4 9" id="KW-0732">Signal</keyword>
<evidence type="ECO:0000256" key="6">
    <source>
        <dbReference type="ARBA" id="ARBA00023136"/>
    </source>
</evidence>
<evidence type="ECO:0000256" key="8">
    <source>
        <dbReference type="SAM" id="Phobius"/>
    </source>
</evidence>
<dbReference type="InterPro" id="IPR010308">
    <property type="entry name" value="TRP_C"/>
</dbReference>
<evidence type="ECO:0000256" key="3">
    <source>
        <dbReference type="ARBA" id="ARBA00022692"/>
    </source>
</evidence>
<evidence type="ECO:0000259" key="10">
    <source>
        <dbReference type="SMART" id="SM01320"/>
    </source>
</evidence>
<dbReference type="RefSeq" id="XP_004177532.1">
    <property type="nucleotide sequence ID" value="XM_004177484.1"/>
</dbReference>
<dbReference type="PANTHER" id="PTHR31145">
    <property type="entry name" value="INTEGRAL MEMBRANE PROTEIN (AFU_ORTHOLOGUE AFUA_7G01610)"/>
    <property type="match status" value="1"/>
</dbReference>
<feature type="transmembrane region" description="Helical" evidence="8">
    <location>
        <begin position="505"/>
        <end position="524"/>
    </location>
</feature>
<comment type="subcellular location">
    <subcellularLocation>
        <location evidence="1">Membrane</location>
        <topology evidence="1">Multi-pass membrane protein</topology>
    </subcellularLocation>
</comment>
<evidence type="ECO:0000256" key="7">
    <source>
        <dbReference type="SAM" id="MobiDB-lite"/>
    </source>
</evidence>
<evidence type="ECO:0000256" key="9">
    <source>
        <dbReference type="SAM" id="SignalP"/>
    </source>
</evidence>
<dbReference type="HOGENOM" id="CLU_010226_0_0_1"/>
<feature type="region of interest" description="Disordered" evidence="7">
    <location>
        <begin position="647"/>
        <end position="772"/>
    </location>
</feature>